<name>A0A8S5RAX5_9VIRU</name>
<accession>A0A8S5RAX5</accession>
<evidence type="ECO:0000313" key="1">
    <source>
        <dbReference type="EMBL" id="DAE28528.1"/>
    </source>
</evidence>
<dbReference type="EMBL" id="BK059087">
    <property type="protein sequence ID" value="DAE28528.1"/>
    <property type="molecule type" value="Genomic_DNA"/>
</dbReference>
<reference evidence="1" key="1">
    <citation type="journal article" date="2021" name="Proc. Natl. Acad. Sci. U.S.A.">
        <title>A Catalog of Tens of Thousands of Viruses from Human Metagenomes Reveals Hidden Associations with Chronic Diseases.</title>
        <authorList>
            <person name="Tisza M.J."/>
            <person name="Buck C.B."/>
        </authorList>
    </citation>
    <scope>NUCLEOTIDE SEQUENCE</scope>
    <source>
        <strain evidence="1">Ct9pU4</strain>
    </source>
</reference>
<organism evidence="1">
    <name type="scientific">virus sp. ct9pU4</name>
    <dbReference type="NCBI Taxonomy" id="2828248"/>
    <lineage>
        <taxon>Viruses</taxon>
    </lineage>
</organism>
<protein>
    <submittedName>
        <fullName evidence="1">Uncharacterized protein</fullName>
    </submittedName>
</protein>
<proteinExistence type="predicted"/>
<sequence>MNLFVDDNVILDLLNTTASVSNKNIIKAENGGEVPSTNKPTIVEPIPYKGKLYSDRYGKKYTEEEGYEIVQRLTDDPEYLRRAN</sequence>